<gene>
    <name evidence="2" type="ORF">PGTG_15471</name>
</gene>
<reference evidence="3" key="2">
    <citation type="journal article" date="2011" name="Proc. Natl. Acad. Sci. U.S.A.">
        <title>Obligate biotrophy features unraveled by the genomic analysis of rust fungi.</title>
        <authorList>
            <person name="Duplessis S."/>
            <person name="Cuomo C.A."/>
            <person name="Lin Y.-C."/>
            <person name="Aerts A."/>
            <person name="Tisserant E."/>
            <person name="Veneault-Fourrey C."/>
            <person name="Joly D.L."/>
            <person name="Hacquard S."/>
            <person name="Amselem J."/>
            <person name="Cantarel B.L."/>
            <person name="Chiu R."/>
            <person name="Coutinho P.M."/>
            <person name="Feau N."/>
            <person name="Field M."/>
            <person name="Frey P."/>
            <person name="Gelhaye E."/>
            <person name="Goldberg J."/>
            <person name="Grabherr M.G."/>
            <person name="Kodira C.D."/>
            <person name="Kohler A."/>
            <person name="Kuees U."/>
            <person name="Lindquist E.A."/>
            <person name="Lucas S.M."/>
            <person name="Mago R."/>
            <person name="Mauceli E."/>
            <person name="Morin E."/>
            <person name="Murat C."/>
            <person name="Pangilinan J.L."/>
            <person name="Park R."/>
            <person name="Pearson M."/>
            <person name="Quesneville H."/>
            <person name="Rouhier N."/>
            <person name="Sakthikumar S."/>
            <person name="Salamov A.A."/>
            <person name="Schmutz J."/>
            <person name="Selles B."/>
            <person name="Shapiro H."/>
            <person name="Tanguay P."/>
            <person name="Tuskan G.A."/>
            <person name="Henrissat B."/>
            <person name="Van de Peer Y."/>
            <person name="Rouze P."/>
            <person name="Ellis J.G."/>
            <person name="Dodds P.N."/>
            <person name="Schein J.E."/>
            <person name="Zhong S."/>
            <person name="Hamelin R.C."/>
            <person name="Grigoriev I.V."/>
            <person name="Szabo L.J."/>
            <person name="Martin F."/>
        </authorList>
    </citation>
    <scope>NUCLEOTIDE SEQUENCE [LARGE SCALE GENOMIC DNA]</scope>
    <source>
        <strain evidence="3">CRL 75-36-700-3 / race SCCL</strain>
    </source>
</reference>
<evidence type="ECO:0000313" key="3">
    <source>
        <dbReference type="Proteomes" id="UP000008783"/>
    </source>
</evidence>
<dbReference type="RefSeq" id="XP_003333711.2">
    <property type="nucleotide sequence ID" value="XM_003333663.2"/>
</dbReference>
<feature type="region of interest" description="Disordered" evidence="1">
    <location>
        <begin position="23"/>
        <end position="55"/>
    </location>
</feature>
<dbReference type="InParanoid" id="E3KYA1"/>
<dbReference type="HOGENOM" id="CLU_1403081_0_0_1"/>
<name>E3KYA1_PUCGT</name>
<dbReference type="Proteomes" id="UP000008783">
    <property type="component" value="Unassembled WGS sequence"/>
</dbReference>
<dbReference type="AlphaFoldDB" id="E3KYA1"/>
<reference key="1">
    <citation type="submission" date="2007-01" db="EMBL/GenBank/DDBJ databases">
        <title>The Genome Sequence of Puccinia graminis f. sp. tritici Strain CRL 75-36-700-3.</title>
        <authorList>
            <consortium name="The Broad Institute Genome Sequencing Platform"/>
            <person name="Birren B."/>
            <person name="Lander E."/>
            <person name="Galagan J."/>
            <person name="Nusbaum C."/>
            <person name="Devon K."/>
            <person name="Cuomo C."/>
            <person name="Jaffe D."/>
            <person name="Butler J."/>
            <person name="Alvarez P."/>
            <person name="Gnerre S."/>
            <person name="Grabherr M."/>
            <person name="Mauceli E."/>
            <person name="Brockman W."/>
            <person name="Young S."/>
            <person name="LaButti K."/>
            <person name="Sykes S."/>
            <person name="DeCaprio D."/>
            <person name="Crawford M."/>
            <person name="Koehrsen M."/>
            <person name="Engels R."/>
            <person name="Montgomery P."/>
            <person name="Pearson M."/>
            <person name="Howarth C."/>
            <person name="Larson L."/>
            <person name="White J."/>
            <person name="Zeng Q."/>
            <person name="Kodira C."/>
            <person name="Yandava C."/>
            <person name="Alvarado L."/>
            <person name="O'Leary S."/>
            <person name="Szabo L."/>
            <person name="Dean R."/>
            <person name="Schein J."/>
        </authorList>
    </citation>
    <scope>NUCLEOTIDE SEQUENCE</scope>
    <source>
        <strain>CRL 75-36-700-3</strain>
    </source>
</reference>
<protein>
    <submittedName>
        <fullName evidence="2">Uncharacterized protein</fullName>
    </submittedName>
</protein>
<evidence type="ECO:0000313" key="2">
    <source>
        <dbReference type="EMBL" id="EFP89292.2"/>
    </source>
</evidence>
<dbReference type="OrthoDB" id="2510298at2759"/>
<dbReference type="GeneID" id="10547012"/>
<proteinExistence type="predicted"/>
<dbReference type="KEGG" id="pgr:PGTG_15471"/>
<sequence length="194" mass="21203">MSSAQKKGEDPRFCGRRACWYRESTRQGPKSNPSAKGEKYPEKVGSGASNQEKRTSSTAIVPIIPHCSIEIITLAENSFAPIMHFLQSTVFVLLAIALGLVTATAEQGDANRPFGCTSVHPVAYCSREIGNQQEEVILATPVRNHFSCESKGMKNAWCCFSRQLKIEVVGGHKRVSTANRHDVCVPGRAPSKKN</sequence>
<keyword evidence="3" id="KW-1185">Reference proteome</keyword>
<organism evidence="2 3">
    <name type="scientific">Puccinia graminis f. sp. tritici (strain CRL 75-36-700-3 / race SCCL)</name>
    <name type="common">Black stem rust fungus</name>
    <dbReference type="NCBI Taxonomy" id="418459"/>
    <lineage>
        <taxon>Eukaryota</taxon>
        <taxon>Fungi</taxon>
        <taxon>Dikarya</taxon>
        <taxon>Basidiomycota</taxon>
        <taxon>Pucciniomycotina</taxon>
        <taxon>Pucciniomycetes</taxon>
        <taxon>Pucciniales</taxon>
        <taxon>Pucciniaceae</taxon>
        <taxon>Puccinia</taxon>
    </lineage>
</organism>
<dbReference type="EMBL" id="DS178321">
    <property type="protein sequence ID" value="EFP89292.2"/>
    <property type="molecule type" value="Genomic_DNA"/>
</dbReference>
<accession>E3KYA1</accession>
<dbReference type="VEuPathDB" id="FungiDB:PGTG_15471"/>
<evidence type="ECO:0000256" key="1">
    <source>
        <dbReference type="SAM" id="MobiDB-lite"/>
    </source>
</evidence>